<feature type="compositionally biased region" description="Polar residues" evidence="1">
    <location>
        <begin position="1215"/>
        <end position="1228"/>
    </location>
</feature>
<sequence length="1245" mass="139950">MANMDQDLPANMSFGAKLPIGPTKAGPTIPPHEGDTSAGTVTGGSAENDDVPDEASGSKTGPGAETQLWILGRIRKLQDELVEVERNTRLEEKLQNFESAWDERLEKVGRDSEQEAWARHRQWRAQNFAKDTTAFAVGREWAHGSEESFIWNMLEWENHEKQLVERRAQWEAKKGIVQSKGADSLKPRPPWPEGSLGHRPFQASAFLDPFSDQSRFNDTPQARAYDAQEQTIRVQIHDVVRSKHDAFLRWKMHANMRPPKPPEFSSKDDIIWPRPIMRYTQWTIFKYGVPSTFLLDNFKKDHYVMDVLDGEPDVTISRMPYELAVRKWQMDGSGIPAGIPTAARGHVPERMRLNGPHLLEILEILGSPASGAFGRIVLLQPYRILVYYDEGIRSRYMTLKQKFEVPDNSGAVPSVNPQVHHEITASDAPGTEPAPKGDNGAGSEQHSPDAIEHSGGARAIQESEDKPSEESEDSKFPLANTTTALAYLHCLINFMDTTISIRRNFIQGPECRRVHFRDLWYLFNPGDEIVRRDEKQVYRVIGVVNPKHNADPKNIFFNFDEKDTSRYFHIECVYVDFDGRRIGPVATKFMIKAFEGERSVESLEVYPLRLHKFVAQADHESKGLANSPDPQTLRQLLIRRGKKFFQASRMQLENTFYDGPTASGDEVESQVVVDFETALSSDNNFEKHLVPRIGSLLDDTDDTDANGENALTDDEYLLMSYRVFAFVLRTRKWAELDLTYMEDATRSDPQSLKTEEIPRLAFDQLELPPGHKNIVLSLISQHYRNKGSGRRRIDQSDILTLPNISGKGLILLLHGAPGVGKTSTAEGIAEKFKKPLFTITCGDLGSTAKEVERALDLNFNLANRWGCILLLDEADVFLASRTDTDFERNGLVAVFLRVLEYYDGILFLTTNRVGVIDEAFRSRIHISLYYPPLGSDETKAVFNLNLKLIQDRFSNENRNILIEKDEIIAYALDYYEKNNKARWNGRQIRNACQTALALAEFKAQGESHERWDPNADVRLAVENFQTVSTAYLEFTKYLKQLYGVSEDVRAADLGLRARDLNRHPHGQPTQPTVSGSRVPQTYSGGLGNPMQTVPGQSYQPVSVAPMNPGFGVPQPTQQVAYYANPAQFGPATSSTFGAYGAQIQPVTPGQTQQQGQEFMGVQFQPAQANVNQQPQPWQGQMSPPNSAIWPQSSSAPAQQAMPAQQPQQQQQQQPTQTWYPNVNVQNMQPGVGQNPPGSSLQQGGQ</sequence>
<dbReference type="AlphaFoldDB" id="A0A2P5HXX1"/>
<gene>
    <name evidence="3" type="ORF">DHEL01_v206508</name>
</gene>
<reference evidence="3" key="1">
    <citation type="submission" date="2017-09" db="EMBL/GenBank/DDBJ databases">
        <title>Polyketide synthases of a Diaporthe helianthi virulent isolate.</title>
        <authorList>
            <person name="Baroncelli R."/>
        </authorList>
    </citation>
    <scope>NUCLEOTIDE SEQUENCE [LARGE SCALE GENOMIC DNA]</scope>
    <source>
        <strain evidence="3">7/96</strain>
    </source>
</reference>
<feature type="compositionally biased region" description="Basic and acidic residues" evidence="1">
    <location>
        <begin position="461"/>
        <end position="475"/>
    </location>
</feature>
<feature type="compositionally biased region" description="Low complexity" evidence="1">
    <location>
        <begin position="1167"/>
        <end position="1178"/>
    </location>
</feature>
<dbReference type="EMBL" id="MAVT02000531">
    <property type="protein sequence ID" value="POS75094.1"/>
    <property type="molecule type" value="Genomic_DNA"/>
</dbReference>
<dbReference type="InterPro" id="IPR003593">
    <property type="entry name" value="AAA+_ATPase"/>
</dbReference>
<feature type="region of interest" description="Disordered" evidence="1">
    <location>
        <begin position="1"/>
        <end position="64"/>
    </location>
</feature>
<evidence type="ECO:0000256" key="1">
    <source>
        <dbReference type="SAM" id="MobiDB-lite"/>
    </source>
</evidence>
<dbReference type="PANTHER" id="PTHR46411:SF2">
    <property type="entry name" value="AAA+ ATPASE DOMAIN-CONTAINING PROTEIN"/>
    <property type="match status" value="1"/>
</dbReference>
<feature type="region of interest" description="Disordered" evidence="1">
    <location>
        <begin position="425"/>
        <end position="475"/>
    </location>
</feature>
<feature type="domain" description="AAA+ ATPase" evidence="2">
    <location>
        <begin position="807"/>
        <end position="934"/>
    </location>
</feature>
<feature type="region of interest" description="Disordered" evidence="1">
    <location>
        <begin position="1167"/>
        <end position="1245"/>
    </location>
</feature>
<feature type="compositionally biased region" description="Low complexity" evidence="1">
    <location>
        <begin position="1190"/>
        <end position="1214"/>
    </location>
</feature>
<dbReference type="InParanoid" id="A0A2P5HXX1"/>
<dbReference type="GO" id="GO:0005524">
    <property type="term" value="F:ATP binding"/>
    <property type="evidence" value="ECO:0007669"/>
    <property type="project" value="InterPro"/>
</dbReference>
<dbReference type="Pfam" id="PF00004">
    <property type="entry name" value="AAA"/>
    <property type="match status" value="1"/>
</dbReference>
<comment type="caution">
    <text evidence="3">The sequence shown here is derived from an EMBL/GenBank/DDBJ whole genome shotgun (WGS) entry which is preliminary data.</text>
</comment>
<feature type="compositionally biased region" description="Polar residues" evidence="1">
    <location>
        <begin position="1235"/>
        <end position="1245"/>
    </location>
</feature>
<evidence type="ECO:0000313" key="4">
    <source>
        <dbReference type="Proteomes" id="UP000094444"/>
    </source>
</evidence>
<dbReference type="Pfam" id="PF22942">
    <property type="entry name" value="DUF7025"/>
    <property type="match status" value="1"/>
</dbReference>
<dbReference type="OrthoDB" id="10042665at2759"/>
<dbReference type="InterPro" id="IPR054289">
    <property type="entry name" value="DUF7025"/>
</dbReference>
<evidence type="ECO:0000313" key="3">
    <source>
        <dbReference type="EMBL" id="POS75094.1"/>
    </source>
</evidence>
<dbReference type="SUPFAM" id="SSF52540">
    <property type="entry name" value="P-loop containing nucleoside triphosphate hydrolases"/>
    <property type="match status" value="1"/>
</dbReference>
<dbReference type="InterPro" id="IPR003959">
    <property type="entry name" value="ATPase_AAA_core"/>
</dbReference>
<name>A0A2P5HXX1_DIAHE</name>
<dbReference type="Gene3D" id="3.40.50.300">
    <property type="entry name" value="P-loop containing nucleotide triphosphate hydrolases"/>
    <property type="match status" value="1"/>
</dbReference>
<feature type="compositionally biased region" description="Polar residues" evidence="1">
    <location>
        <begin position="1179"/>
        <end position="1189"/>
    </location>
</feature>
<dbReference type="Pfam" id="PF23232">
    <property type="entry name" value="AAA_lid_13"/>
    <property type="match status" value="1"/>
</dbReference>
<dbReference type="PANTHER" id="PTHR46411">
    <property type="entry name" value="FAMILY ATPASE, PUTATIVE-RELATED"/>
    <property type="match status" value="1"/>
</dbReference>
<dbReference type="CDD" id="cd19481">
    <property type="entry name" value="RecA-like_protease"/>
    <property type="match status" value="1"/>
</dbReference>
<organism evidence="3 4">
    <name type="scientific">Diaporthe helianthi</name>
    <dbReference type="NCBI Taxonomy" id="158607"/>
    <lineage>
        <taxon>Eukaryota</taxon>
        <taxon>Fungi</taxon>
        <taxon>Dikarya</taxon>
        <taxon>Ascomycota</taxon>
        <taxon>Pezizomycotina</taxon>
        <taxon>Sordariomycetes</taxon>
        <taxon>Sordariomycetidae</taxon>
        <taxon>Diaporthales</taxon>
        <taxon>Diaporthaceae</taxon>
        <taxon>Diaporthe</taxon>
    </lineage>
</organism>
<dbReference type="InterPro" id="IPR056599">
    <property type="entry name" value="AAA_lid_fung"/>
</dbReference>
<proteinExistence type="predicted"/>
<evidence type="ECO:0000259" key="2">
    <source>
        <dbReference type="SMART" id="SM00382"/>
    </source>
</evidence>
<dbReference type="InterPro" id="IPR027417">
    <property type="entry name" value="P-loop_NTPase"/>
</dbReference>
<dbReference type="Proteomes" id="UP000094444">
    <property type="component" value="Unassembled WGS sequence"/>
</dbReference>
<dbReference type="GO" id="GO:0016887">
    <property type="term" value="F:ATP hydrolysis activity"/>
    <property type="evidence" value="ECO:0007669"/>
    <property type="project" value="InterPro"/>
</dbReference>
<protein>
    <recommendedName>
        <fullName evidence="2">AAA+ ATPase domain-containing protein</fullName>
    </recommendedName>
</protein>
<dbReference type="SMART" id="SM00382">
    <property type="entry name" value="AAA"/>
    <property type="match status" value="1"/>
</dbReference>
<accession>A0A2P5HXX1</accession>
<keyword evidence="4" id="KW-1185">Reference proteome</keyword>